<proteinExistence type="predicted"/>
<organism evidence="1">
    <name type="scientific">Drosophila melanogaster</name>
    <name type="common">Fruit fly</name>
    <dbReference type="NCBI Taxonomy" id="7227"/>
    <lineage>
        <taxon>Eukaryota</taxon>
        <taxon>Metazoa</taxon>
        <taxon>Ecdysozoa</taxon>
        <taxon>Arthropoda</taxon>
        <taxon>Hexapoda</taxon>
        <taxon>Insecta</taxon>
        <taxon>Pterygota</taxon>
        <taxon>Neoptera</taxon>
        <taxon>Endopterygota</taxon>
        <taxon>Diptera</taxon>
        <taxon>Brachycera</taxon>
        <taxon>Muscomorpha</taxon>
        <taxon>Ephydroidea</taxon>
        <taxon>Drosophilidae</taxon>
        <taxon>Drosophila</taxon>
        <taxon>Sophophora</taxon>
    </lineage>
</organism>
<name>Q6ILI1_DROME</name>
<evidence type="ECO:0000313" key="1">
    <source>
        <dbReference type="EMBL" id="DAA02880.1"/>
    </source>
</evidence>
<sequence>MGNTQPEANSGAKNTTESAVKMIVLHALPTVVELPGLTPIGFHHSTILCGAAHLAYAQFLHACELLATKCKILRHFYCNLCTLAEGKRVENAREMGGKTEENESEIPVLPGTALFGHCLLTHPMGVINVCGALFTAARTPAVFSLPNESIFYGRPRIRRIR</sequence>
<reference evidence="1" key="1">
    <citation type="journal article" date="2003" name="Genome Biol.">
        <title>An integrated gene annotation and transcriptional profiling approach towards the full gene content of the Drosophila genome.</title>
        <authorList>
            <person name="Hild M."/>
            <person name="Beckmann B."/>
            <person name="Haas S.A."/>
            <person name="Koch B."/>
            <person name="Solovyev V."/>
            <person name="Busold C."/>
            <person name="Fellenberg K."/>
            <person name="Boutros M."/>
            <person name="Vingron M."/>
            <person name="Sauer F."/>
            <person name="Hoheisel J.D."/>
            <person name="Paro R."/>
        </authorList>
    </citation>
    <scope>NUCLEOTIDE SEQUENCE</scope>
</reference>
<dbReference type="EMBL" id="BK002035">
    <property type="protein sequence ID" value="DAA02880.1"/>
    <property type="molecule type" value="Genomic_DNA"/>
</dbReference>
<dbReference type="AlphaFoldDB" id="Q6ILI1"/>
<gene>
    <name evidence="1" type="ORF">HDC09412</name>
</gene>
<accession>Q6ILI1</accession>
<protein>
    <submittedName>
        <fullName evidence="1">HDC09412</fullName>
    </submittedName>
</protein>